<organism evidence="1">
    <name type="scientific">hydrothermal vent metagenome</name>
    <dbReference type="NCBI Taxonomy" id="652676"/>
    <lineage>
        <taxon>unclassified sequences</taxon>
        <taxon>metagenomes</taxon>
        <taxon>ecological metagenomes</taxon>
    </lineage>
</organism>
<gene>
    <name evidence="1" type="ORF">MNBD_GAMMA12-3221</name>
</gene>
<evidence type="ECO:0000313" key="1">
    <source>
        <dbReference type="EMBL" id="VAW78740.1"/>
    </source>
</evidence>
<accession>A0A3B0YPX9</accession>
<proteinExistence type="predicted"/>
<reference evidence="1" key="1">
    <citation type="submission" date="2018-06" db="EMBL/GenBank/DDBJ databases">
        <authorList>
            <person name="Zhirakovskaya E."/>
        </authorList>
    </citation>
    <scope>NUCLEOTIDE SEQUENCE</scope>
</reference>
<name>A0A3B0YPX9_9ZZZZ</name>
<dbReference type="EMBL" id="UOFL01000162">
    <property type="protein sequence ID" value="VAW78740.1"/>
    <property type="molecule type" value="Genomic_DNA"/>
</dbReference>
<sequence>MNIQTSLDELGVSRATFNRDFKYLRERLNRPIQYDRYENINRLDNVDEEFDLLGIRISASEASALLSLVKFIDPLESGVLYNAIQLFQQQLINQLTDGNLNINDVLKRIRMNARQVEPPLFWVDFLR</sequence>
<protein>
    <recommendedName>
        <fullName evidence="2">Helix-turn-helix type 11 domain-containing protein</fullName>
    </recommendedName>
</protein>
<evidence type="ECO:0008006" key="2">
    <source>
        <dbReference type="Google" id="ProtNLM"/>
    </source>
</evidence>
<dbReference type="AlphaFoldDB" id="A0A3B0YPX9"/>